<evidence type="ECO:0000256" key="10">
    <source>
        <dbReference type="ARBA" id="ARBA00069860"/>
    </source>
</evidence>
<dbReference type="PANTHER" id="PTHR11271:SF6">
    <property type="entry name" value="GUANINE DEAMINASE"/>
    <property type="match status" value="1"/>
</dbReference>
<name>A0A017S5E0_ASPRC</name>
<dbReference type="EC" id="3.5.4.3" evidence="4"/>
<dbReference type="FunFam" id="3.20.20.140:FF:000022">
    <property type="entry name" value="Guanine deaminase"/>
    <property type="match status" value="1"/>
</dbReference>
<keyword evidence="14" id="KW-1185">Reference proteome</keyword>
<dbReference type="AlphaFoldDB" id="A0A017S5E0"/>
<evidence type="ECO:0000313" key="13">
    <source>
        <dbReference type="EMBL" id="EYE91854.1"/>
    </source>
</evidence>
<dbReference type="Proteomes" id="UP000019804">
    <property type="component" value="Unassembled WGS sequence"/>
</dbReference>
<dbReference type="OrthoDB" id="194468at2759"/>
<dbReference type="Pfam" id="PF01979">
    <property type="entry name" value="Amidohydro_1"/>
    <property type="match status" value="1"/>
</dbReference>
<comment type="pathway">
    <text evidence="2">Purine metabolism; guanine degradation; xanthine from guanine: step 1/1.</text>
</comment>
<dbReference type="InterPro" id="IPR051607">
    <property type="entry name" value="Metallo-dep_hydrolases"/>
</dbReference>
<proteinExistence type="inferred from homology"/>
<reference evidence="14" key="1">
    <citation type="journal article" date="2014" name="Nat. Commun.">
        <title>Genomic adaptations of the halophilic Dead Sea filamentous fungus Eurotium rubrum.</title>
        <authorList>
            <person name="Kis-Papo T."/>
            <person name="Weig A.R."/>
            <person name="Riley R."/>
            <person name="Persoh D."/>
            <person name="Salamov A."/>
            <person name="Sun H."/>
            <person name="Lipzen A."/>
            <person name="Wasser S.P."/>
            <person name="Rambold G."/>
            <person name="Grigoriev I.V."/>
            <person name="Nevo E."/>
        </authorList>
    </citation>
    <scope>NUCLEOTIDE SEQUENCE [LARGE SCALE GENOMIC DNA]</scope>
    <source>
        <strain evidence="14">CBS 135680</strain>
    </source>
</reference>
<evidence type="ECO:0000256" key="11">
    <source>
        <dbReference type="ARBA" id="ARBA00083147"/>
    </source>
</evidence>
<dbReference type="EMBL" id="KK088441">
    <property type="protein sequence ID" value="EYE91854.1"/>
    <property type="molecule type" value="Genomic_DNA"/>
</dbReference>
<dbReference type="SUPFAM" id="SSF51556">
    <property type="entry name" value="Metallo-dependent hydrolases"/>
    <property type="match status" value="1"/>
</dbReference>
<feature type="domain" description="Amidohydrolase-related" evidence="12">
    <location>
        <begin position="83"/>
        <end position="498"/>
    </location>
</feature>
<keyword evidence="6" id="KW-0378">Hydrolase</keyword>
<dbReference type="InterPro" id="IPR011059">
    <property type="entry name" value="Metal-dep_hydrolase_composite"/>
</dbReference>
<keyword evidence="5" id="KW-0479">Metal-binding</keyword>
<evidence type="ECO:0000256" key="6">
    <source>
        <dbReference type="ARBA" id="ARBA00022801"/>
    </source>
</evidence>
<gene>
    <name evidence="13" type="ORF">EURHEDRAFT_380778</name>
</gene>
<comment type="catalytic activity">
    <reaction evidence="8">
        <text>guanine + H2O + H(+) = xanthine + NH4(+)</text>
        <dbReference type="Rhea" id="RHEA:14665"/>
        <dbReference type="ChEBI" id="CHEBI:15377"/>
        <dbReference type="ChEBI" id="CHEBI:15378"/>
        <dbReference type="ChEBI" id="CHEBI:16235"/>
        <dbReference type="ChEBI" id="CHEBI:17712"/>
        <dbReference type="ChEBI" id="CHEBI:28938"/>
        <dbReference type="EC" id="3.5.4.3"/>
    </reaction>
</comment>
<dbReference type="InterPro" id="IPR032466">
    <property type="entry name" value="Metal_Hydrolase"/>
</dbReference>
<comment type="similarity">
    <text evidence="3">Belongs to the metallo-dependent hydrolases superfamily. ATZ/TRZ family.</text>
</comment>
<sequence>MATTYTLFFGTFIHLPRQTNLNGPHILEINHGVLWASTDDGKIKGYNWNVRSEDDLRGFLESRKWGNEVKVVQAREEKNEFFFPGFIDTHIHAPQYPNSGIFGSSTLLEWLEKYTFPLEKSYGDCKAPDSVPPKAVTSYNQVVSRTLSHGTTSACYYATIHVPATNYLASLCHSRGQRAFIGRVCMDSEDTCPADLRDTSADESVTATKANIEHIQSLDPNGNLVKPIITPRFAPSCTEQALSDLGALAAEHEPPLHIQTHISENKDEIAWVKELFPEAANYADVYDKANLLTSRTILAHGIHLSPQEREVVAARKSKISHCPVSNSAIGSGLCPVRVLRDAGITVGLGTDVSGGYKPSILESVRQAILVSRLLRHTIRDGDTCENAKNVKEGRENLSVEEGLYLATRGGAGVVDMGGEIGGFEVGMFWDAQMVQLGSVKPAPAIGPGAGSPEENGNSGSASNVDIFGWENWTEKVHKWVWNGDDRNVNKVWVRGRLVHERDEKESGKDGEKGWFWEVVGGSVFRMVGVVGLVSLGLSKIS</sequence>
<comment type="cofactor">
    <cofactor evidence="1">
        <name>Zn(2+)</name>
        <dbReference type="ChEBI" id="CHEBI:29105"/>
    </cofactor>
</comment>
<keyword evidence="7" id="KW-0862">Zinc</keyword>
<accession>A0A017S5E0</accession>
<comment type="function">
    <text evidence="9">Catalyzes the hydrolytic deamination of guanine, producing xanthine and ammonia.</text>
</comment>
<dbReference type="STRING" id="1388766.A0A017S5E0"/>
<evidence type="ECO:0000259" key="12">
    <source>
        <dbReference type="Pfam" id="PF01979"/>
    </source>
</evidence>
<dbReference type="GO" id="GO:0008270">
    <property type="term" value="F:zinc ion binding"/>
    <property type="evidence" value="ECO:0007669"/>
    <property type="project" value="TreeGrafter"/>
</dbReference>
<dbReference type="GO" id="GO:0005829">
    <property type="term" value="C:cytosol"/>
    <property type="evidence" value="ECO:0007669"/>
    <property type="project" value="TreeGrafter"/>
</dbReference>
<dbReference type="GO" id="GO:0046098">
    <property type="term" value="P:guanine metabolic process"/>
    <property type="evidence" value="ECO:0007669"/>
    <property type="project" value="TreeGrafter"/>
</dbReference>
<evidence type="ECO:0000256" key="2">
    <source>
        <dbReference type="ARBA" id="ARBA00004984"/>
    </source>
</evidence>
<protein>
    <recommendedName>
        <fullName evidence="10">Probable guanine deaminase</fullName>
        <ecNumber evidence="4">3.5.4.3</ecNumber>
    </recommendedName>
    <alternativeName>
        <fullName evidence="11">Guanine aminohydrolase</fullName>
    </alternativeName>
</protein>
<dbReference type="Gene3D" id="2.30.40.10">
    <property type="entry name" value="Urease, subunit C, domain 1"/>
    <property type="match status" value="1"/>
</dbReference>
<evidence type="ECO:0000313" key="14">
    <source>
        <dbReference type="Proteomes" id="UP000019804"/>
    </source>
</evidence>
<dbReference type="PANTHER" id="PTHR11271">
    <property type="entry name" value="GUANINE DEAMINASE"/>
    <property type="match status" value="1"/>
</dbReference>
<evidence type="ECO:0000256" key="7">
    <source>
        <dbReference type="ARBA" id="ARBA00022833"/>
    </source>
</evidence>
<dbReference type="Gene3D" id="3.20.20.140">
    <property type="entry name" value="Metal-dependent hydrolases"/>
    <property type="match status" value="1"/>
</dbReference>
<evidence type="ECO:0000256" key="8">
    <source>
        <dbReference type="ARBA" id="ARBA00051148"/>
    </source>
</evidence>
<dbReference type="RefSeq" id="XP_040635544.1">
    <property type="nucleotide sequence ID" value="XM_040779333.1"/>
</dbReference>
<dbReference type="HOGENOM" id="CLU_012358_0_0_1"/>
<evidence type="ECO:0000256" key="3">
    <source>
        <dbReference type="ARBA" id="ARBA00006745"/>
    </source>
</evidence>
<dbReference type="GeneID" id="63694457"/>
<evidence type="ECO:0000256" key="1">
    <source>
        <dbReference type="ARBA" id="ARBA00001947"/>
    </source>
</evidence>
<evidence type="ECO:0000256" key="4">
    <source>
        <dbReference type="ARBA" id="ARBA00012781"/>
    </source>
</evidence>
<organism evidence="13 14">
    <name type="scientific">Aspergillus ruber (strain CBS 135680)</name>
    <dbReference type="NCBI Taxonomy" id="1388766"/>
    <lineage>
        <taxon>Eukaryota</taxon>
        <taxon>Fungi</taxon>
        <taxon>Dikarya</taxon>
        <taxon>Ascomycota</taxon>
        <taxon>Pezizomycotina</taxon>
        <taxon>Eurotiomycetes</taxon>
        <taxon>Eurotiomycetidae</taxon>
        <taxon>Eurotiales</taxon>
        <taxon>Aspergillaceae</taxon>
        <taxon>Aspergillus</taxon>
        <taxon>Aspergillus subgen. Aspergillus</taxon>
    </lineage>
</organism>
<evidence type="ECO:0000256" key="9">
    <source>
        <dbReference type="ARBA" id="ARBA00056079"/>
    </source>
</evidence>
<dbReference type="GO" id="GO:0008892">
    <property type="term" value="F:guanine deaminase activity"/>
    <property type="evidence" value="ECO:0007669"/>
    <property type="project" value="UniProtKB-EC"/>
</dbReference>
<evidence type="ECO:0000256" key="5">
    <source>
        <dbReference type="ARBA" id="ARBA00022723"/>
    </source>
</evidence>
<dbReference type="InterPro" id="IPR006680">
    <property type="entry name" value="Amidohydro-rel"/>
</dbReference>